<dbReference type="InterPro" id="IPR019479">
    <property type="entry name" value="Peroxiredoxin_C"/>
</dbReference>
<dbReference type="GeneTree" id="ENSGT00940000153430"/>
<protein>
    <recommendedName>
        <fullName evidence="8">Thioredoxin-dependent peroxide reductase, mitochondrial</fullName>
        <ecNumber evidence="2">1.11.1.24</ecNumber>
    </recommendedName>
    <alternativeName>
        <fullName evidence="9">Thioredoxin-dependent peroxiredoxin 3</fullName>
    </alternativeName>
</protein>
<dbReference type="EC" id="1.11.1.24" evidence="2"/>
<keyword evidence="7" id="KW-0676">Redox-active center</keyword>
<dbReference type="Gene3D" id="3.40.30.10">
    <property type="entry name" value="Glutaredoxin"/>
    <property type="match status" value="1"/>
</dbReference>
<dbReference type="GO" id="GO:0006979">
    <property type="term" value="P:response to oxidative stress"/>
    <property type="evidence" value="ECO:0007669"/>
    <property type="project" value="TreeGrafter"/>
</dbReference>
<evidence type="ECO:0000256" key="4">
    <source>
        <dbReference type="ARBA" id="ARBA00022862"/>
    </source>
</evidence>
<gene>
    <name evidence="14" type="primary">PRDX3</name>
</gene>
<dbReference type="GO" id="GO:0033554">
    <property type="term" value="P:cellular response to stress"/>
    <property type="evidence" value="ECO:0007669"/>
    <property type="project" value="TreeGrafter"/>
</dbReference>
<evidence type="ECO:0000256" key="8">
    <source>
        <dbReference type="ARBA" id="ARBA00040356"/>
    </source>
</evidence>
<evidence type="ECO:0000313" key="14">
    <source>
        <dbReference type="Ensembl" id="ENSEASP00005048669.1"/>
    </source>
</evidence>
<dbReference type="SUPFAM" id="SSF52833">
    <property type="entry name" value="Thioredoxin-like"/>
    <property type="match status" value="1"/>
</dbReference>
<reference evidence="14 15" key="1">
    <citation type="journal article" date="2020" name="Nat. Commun.">
        <title>Donkey genomes provide new insights into domestication and selection for coat color.</title>
        <authorList>
            <person name="Wang"/>
            <person name="C."/>
            <person name="Li"/>
            <person name="H."/>
            <person name="Guo"/>
            <person name="Y."/>
            <person name="Huang"/>
            <person name="J."/>
            <person name="Sun"/>
            <person name="Y."/>
            <person name="Min"/>
            <person name="J."/>
            <person name="Wang"/>
            <person name="J."/>
            <person name="Fang"/>
            <person name="X."/>
            <person name="Zhao"/>
            <person name="Z."/>
            <person name="Wang"/>
            <person name="S."/>
            <person name="Zhang"/>
            <person name="Y."/>
            <person name="Liu"/>
            <person name="Q."/>
            <person name="Jiang"/>
            <person name="Q."/>
            <person name="Wang"/>
            <person name="X."/>
            <person name="Guo"/>
            <person name="Y."/>
            <person name="Yang"/>
            <person name="C."/>
            <person name="Wang"/>
            <person name="Y."/>
            <person name="Tian"/>
            <person name="F."/>
            <person name="Zhuang"/>
            <person name="G."/>
            <person name="Fan"/>
            <person name="Y."/>
            <person name="Gao"/>
            <person name="Q."/>
            <person name="Li"/>
            <person name="Y."/>
            <person name="Ju"/>
            <person name="Z."/>
            <person name="Li"/>
            <person name="J."/>
            <person name="Li"/>
            <person name="R."/>
            <person name="Hou"/>
            <person name="M."/>
            <person name="Yang"/>
            <person name="G."/>
            <person name="Liu"/>
            <person name="G."/>
            <person name="Liu"/>
            <person name="W."/>
            <person name="Guo"/>
            <person name="J."/>
            <person name="Pan"/>
            <person name="S."/>
            <person name="Fan"/>
            <person name="G."/>
            <person name="Zhang"/>
            <person name="W."/>
            <person name="Zhang"/>
            <person name="R."/>
            <person name="Yu"/>
            <person name="J."/>
            <person name="Zhang"/>
            <person name="X."/>
            <person name="Yin"/>
            <person name="Q."/>
            <person name="Ji"/>
            <person name="C."/>
            <person name="Jin"/>
            <person name="Y."/>
            <person name="Yue"/>
            <person name="G."/>
            <person name="Liu"/>
            <person name="M."/>
            <person name="Xu"/>
            <person name="J."/>
            <person name="Liu"/>
            <person name="S."/>
            <person name="Jordana"/>
            <person name="J."/>
            <person name="Noce"/>
            <person name="A."/>
            <person name="Amills"/>
            <person name="M."/>
            <person name="Wu"/>
            <person name="D.D."/>
            <person name="Li"/>
            <person name="S."/>
            <person name="Zhou"/>
            <person name="X. and Zhong"/>
            <person name="J."/>
        </authorList>
    </citation>
    <scope>NUCLEOTIDE SEQUENCE [LARGE SCALE GENOMIC DNA]</scope>
</reference>
<keyword evidence="3" id="KW-0575">Peroxidase</keyword>
<keyword evidence="5" id="KW-0560">Oxidoreductase</keyword>
<dbReference type="PANTHER" id="PTHR10681:SF128">
    <property type="entry name" value="THIOREDOXIN-DEPENDENT PEROXIDE REDUCTASE, MITOCHONDRIAL"/>
    <property type="match status" value="1"/>
</dbReference>
<comment type="similarity">
    <text evidence="1">Belongs to the peroxiredoxin family. AhpC/Prx1 subfamily.</text>
</comment>
<dbReference type="Ensembl" id="ENSEAST00005055167.1">
    <property type="protein sequence ID" value="ENSEASP00005048669.1"/>
    <property type="gene ID" value="ENSEASG00005014455.2"/>
</dbReference>
<evidence type="ECO:0000256" key="9">
    <source>
        <dbReference type="ARBA" id="ARBA00042158"/>
    </source>
</evidence>
<feature type="domain" description="Thioredoxin" evidence="13">
    <location>
        <begin position="136"/>
        <end position="294"/>
    </location>
</feature>
<proteinExistence type="inferred from homology"/>
<evidence type="ECO:0000256" key="5">
    <source>
        <dbReference type="ARBA" id="ARBA00023002"/>
    </source>
</evidence>
<evidence type="ECO:0000256" key="7">
    <source>
        <dbReference type="ARBA" id="ARBA00023284"/>
    </source>
</evidence>
<dbReference type="InterPro" id="IPR000866">
    <property type="entry name" value="AhpC/TSA"/>
</dbReference>
<dbReference type="GO" id="GO:0005829">
    <property type="term" value="C:cytosol"/>
    <property type="evidence" value="ECO:0007669"/>
    <property type="project" value="TreeGrafter"/>
</dbReference>
<name>A0A9L0J677_EQUAS</name>
<reference evidence="14" key="3">
    <citation type="submission" date="2025-09" db="UniProtKB">
        <authorList>
            <consortium name="Ensembl"/>
        </authorList>
    </citation>
    <scope>IDENTIFICATION</scope>
</reference>
<keyword evidence="6" id="KW-1015">Disulfide bond</keyword>
<dbReference type="CDD" id="cd03015">
    <property type="entry name" value="PRX_Typ2cys"/>
    <property type="match status" value="1"/>
</dbReference>
<evidence type="ECO:0000256" key="11">
    <source>
        <dbReference type="ARBA" id="ARBA00046731"/>
    </source>
</evidence>
<dbReference type="InterPro" id="IPR036249">
    <property type="entry name" value="Thioredoxin-like_sf"/>
</dbReference>
<organism evidence="14 15">
    <name type="scientific">Equus asinus</name>
    <name type="common">Donkey</name>
    <name type="synonym">Equus africanus asinus</name>
    <dbReference type="NCBI Taxonomy" id="9793"/>
    <lineage>
        <taxon>Eukaryota</taxon>
        <taxon>Metazoa</taxon>
        <taxon>Chordata</taxon>
        <taxon>Craniata</taxon>
        <taxon>Vertebrata</taxon>
        <taxon>Euteleostomi</taxon>
        <taxon>Mammalia</taxon>
        <taxon>Eutheria</taxon>
        <taxon>Laurasiatheria</taxon>
        <taxon>Perissodactyla</taxon>
        <taxon>Equidae</taxon>
        <taxon>Equus</taxon>
    </lineage>
</organism>
<evidence type="ECO:0000256" key="12">
    <source>
        <dbReference type="ARBA" id="ARBA00049091"/>
    </source>
</evidence>
<dbReference type="PANTHER" id="PTHR10681">
    <property type="entry name" value="THIOREDOXIN PEROXIDASE"/>
    <property type="match status" value="1"/>
</dbReference>
<accession>A0A9L0J677</accession>
<evidence type="ECO:0000256" key="6">
    <source>
        <dbReference type="ARBA" id="ARBA00023157"/>
    </source>
</evidence>
<comment type="catalytic activity">
    <reaction evidence="12">
        <text>a hydroperoxide + [thioredoxin]-dithiol = an alcohol + [thioredoxin]-disulfide + H2O</text>
        <dbReference type="Rhea" id="RHEA:62620"/>
        <dbReference type="Rhea" id="RHEA-COMP:10698"/>
        <dbReference type="Rhea" id="RHEA-COMP:10700"/>
        <dbReference type="ChEBI" id="CHEBI:15377"/>
        <dbReference type="ChEBI" id="CHEBI:29950"/>
        <dbReference type="ChEBI" id="CHEBI:30879"/>
        <dbReference type="ChEBI" id="CHEBI:35924"/>
        <dbReference type="ChEBI" id="CHEBI:50058"/>
        <dbReference type="EC" id="1.11.1.24"/>
    </reaction>
</comment>
<keyword evidence="4" id="KW-0049">Antioxidant</keyword>
<dbReference type="GO" id="GO:0008379">
    <property type="term" value="F:thioredoxin peroxidase activity"/>
    <property type="evidence" value="ECO:0007669"/>
    <property type="project" value="TreeGrafter"/>
</dbReference>
<dbReference type="InterPro" id="IPR013766">
    <property type="entry name" value="Thioredoxin_domain"/>
</dbReference>
<dbReference type="GO" id="GO:0005739">
    <property type="term" value="C:mitochondrion"/>
    <property type="evidence" value="ECO:0007669"/>
    <property type="project" value="TreeGrafter"/>
</dbReference>
<sequence>MAAAVGRLLRAPVSGCRLGDRRGDTAVALGTCFPDGIPLPCGLRAFRRSWRMSAGSGPGGLLLHRPSPTPPAVPSPVPPGCEPQIARHVSAIPWGIAASAALRPAASQRTCLTNVLWSGFNQAKLAFSTSSSYHAPAVTQHAPYFKGTAVVKGEFKELSLDDFKGKYLVLFFYPLDFTFVCPTEIVAFSDKANEFHDVNCEVVAVSVDSHFSHLAWINTPRKNGGLGHMNIPLLSDLTKQISRDYGVLLEGAGLALRGLFIIDPNGVIKHLSVNDLPVGRSVEETLRLVKAFQYVEAHGEVCPANWTPDSPTIKPHPTASKEYFEKVN</sequence>
<comment type="function">
    <text evidence="10">Thiol-specific peroxidase that catalyzes the reduction of hydrogen peroxide and organic hydroperoxides to water and alcohols, respectively. Plays a role in cell protection against oxidative stress by detoxifying peroxides. Acts synergistically with MAP3K13 to regulate the activation of NF-kappa-B in the cytosol. Required for the maintenance of physical strength.</text>
</comment>
<dbReference type="GO" id="GO:0045454">
    <property type="term" value="P:cell redox homeostasis"/>
    <property type="evidence" value="ECO:0007669"/>
    <property type="project" value="TreeGrafter"/>
</dbReference>
<evidence type="ECO:0000313" key="15">
    <source>
        <dbReference type="Proteomes" id="UP000694387"/>
    </source>
</evidence>
<dbReference type="GO" id="GO:0042744">
    <property type="term" value="P:hydrogen peroxide catabolic process"/>
    <property type="evidence" value="ECO:0007669"/>
    <property type="project" value="TreeGrafter"/>
</dbReference>
<dbReference type="Pfam" id="PF10417">
    <property type="entry name" value="1-cysPrx_C"/>
    <property type="match status" value="1"/>
</dbReference>
<evidence type="ECO:0000256" key="1">
    <source>
        <dbReference type="ARBA" id="ARBA00009796"/>
    </source>
</evidence>
<evidence type="ECO:0000259" key="13">
    <source>
        <dbReference type="PROSITE" id="PS51352"/>
    </source>
</evidence>
<evidence type="ECO:0000256" key="2">
    <source>
        <dbReference type="ARBA" id="ARBA00013017"/>
    </source>
</evidence>
<dbReference type="PROSITE" id="PS51352">
    <property type="entry name" value="THIOREDOXIN_2"/>
    <property type="match status" value="1"/>
</dbReference>
<keyword evidence="15" id="KW-1185">Reference proteome</keyword>
<dbReference type="Pfam" id="PF00578">
    <property type="entry name" value="AhpC-TSA"/>
    <property type="match status" value="1"/>
</dbReference>
<dbReference type="FunFam" id="3.40.30.10:FF:000003">
    <property type="entry name" value="Peroxiredoxin 1"/>
    <property type="match status" value="1"/>
</dbReference>
<evidence type="ECO:0000256" key="3">
    <source>
        <dbReference type="ARBA" id="ARBA00022559"/>
    </source>
</evidence>
<dbReference type="InterPro" id="IPR050217">
    <property type="entry name" value="Peroxiredoxin"/>
</dbReference>
<evidence type="ECO:0000256" key="10">
    <source>
        <dbReference type="ARBA" id="ARBA00045559"/>
    </source>
</evidence>
<dbReference type="AlphaFoldDB" id="A0A9L0J677"/>
<reference evidence="14" key="2">
    <citation type="submission" date="2025-08" db="UniProtKB">
        <authorList>
            <consortium name="Ensembl"/>
        </authorList>
    </citation>
    <scope>IDENTIFICATION</scope>
</reference>
<dbReference type="Proteomes" id="UP000694387">
    <property type="component" value="Chromosome 2"/>
</dbReference>
<comment type="subunit">
    <text evidence="11">Homodimer; disulfide-linked, upon oxidation. 6 homodimers assemble to form a ring-like dodecamer. Interacts with NEK6. Interacts with LRRK2. Interacts with MAP3K13. Interacts with RPS6KC1 (via PX domain).</text>
</comment>